<feature type="region of interest" description="Disordered" evidence="1">
    <location>
        <begin position="253"/>
        <end position="277"/>
    </location>
</feature>
<organism evidence="3 4">
    <name type="scientific">Fistulifera solaris</name>
    <name type="common">Oleaginous diatom</name>
    <dbReference type="NCBI Taxonomy" id="1519565"/>
    <lineage>
        <taxon>Eukaryota</taxon>
        <taxon>Sar</taxon>
        <taxon>Stramenopiles</taxon>
        <taxon>Ochrophyta</taxon>
        <taxon>Bacillariophyta</taxon>
        <taxon>Bacillariophyceae</taxon>
        <taxon>Bacillariophycidae</taxon>
        <taxon>Naviculales</taxon>
        <taxon>Naviculaceae</taxon>
        <taxon>Fistulifera</taxon>
    </lineage>
</organism>
<keyword evidence="4" id="KW-1185">Reference proteome</keyword>
<evidence type="ECO:0000313" key="3">
    <source>
        <dbReference type="EMBL" id="GAX09353.1"/>
    </source>
</evidence>
<comment type="caution">
    <text evidence="3">The sequence shown here is derived from an EMBL/GenBank/DDBJ whole genome shotgun (WGS) entry which is preliminary data.</text>
</comment>
<protein>
    <submittedName>
        <fullName evidence="3">Uncharacterized protein</fullName>
    </submittedName>
</protein>
<keyword evidence="2" id="KW-0812">Transmembrane</keyword>
<feature type="transmembrane region" description="Helical" evidence="2">
    <location>
        <begin position="71"/>
        <end position="93"/>
    </location>
</feature>
<gene>
    <name evidence="3" type="ORF">FisN_6Lh276</name>
</gene>
<feature type="transmembrane region" description="Helical" evidence="2">
    <location>
        <begin position="207"/>
        <end position="232"/>
    </location>
</feature>
<evidence type="ECO:0000256" key="2">
    <source>
        <dbReference type="SAM" id="Phobius"/>
    </source>
</evidence>
<accession>A0A1Z5J5U0</accession>
<dbReference type="InParanoid" id="A0A1Z5J5U0"/>
<keyword evidence="2" id="KW-0472">Membrane</keyword>
<feature type="transmembrane region" description="Helical" evidence="2">
    <location>
        <begin position="113"/>
        <end position="133"/>
    </location>
</feature>
<proteinExistence type="predicted"/>
<name>A0A1Z5J5U0_FISSO</name>
<dbReference type="Proteomes" id="UP000198406">
    <property type="component" value="Unassembled WGS sequence"/>
</dbReference>
<evidence type="ECO:0000313" key="4">
    <source>
        <dbReference type="Proteomes" id="UP000198406"/>
    </source>
</evidence>
<evidence type="ECO:0000256" key="1">
    <source>
        <dbReference type="SAM" id="MobiDB-lite"/>
    </source>
</evidence>
<reference evidence="3 4" key="1">
    <citation type="journal article" date="2015" name="Plant Cell">
        <title>Oil accumulation by the oleaginous diatom Fistulifera solaris as revealed by the genome and transcriptome.</title>
        <authorList>
            <person name="Tanaka T."/>
            <person name="Maeda Y."/>
            <person name="Veluchamy A."/>
            <person name="Tanaka M."/>
            <person name="Abida H."/>
            <person name="Marechal E."/>
            <person name="Bowler C."/>
            <person name="Muto M."/>
            <person name="Sunaga Y."/>
            <person name="Tanaka M."/>
            <person name="Yoshino T."/>
            <person name="Taniguchi T."/>
            <person name="Fukuda Y."/>
            <person name="Nemoto M."/>
            <person name="Matsumoto M."/>
            <person name="Wong P.S."/>
            <person name="Aburatani S."/>
            <person name="Fujibuchi W."/>
        </authorList>
    </citation>
    <scope>NUCLEOTIDE SEQUENCE [LARGE SCALE GENOMIC DNA]</scope>
    <source>
        <strain evidence="3 4">JPCC DA0580</strain>
    </source>
</reference>
<dbReference type="EMBL" id="BDSP01000007">
    <property type="protein sequence ID" value="GAX09353.1"/>
    <property type="molecule type" value="Genomic_DNA"/>
</dbReference>
<keyword evidence="2" id="KW-1133">Transmembrane helix</keyword>
<feature type="transmembrane region" description="Helical" evidence="2">
    <location>
        <begin position="145"/>
        <end position="165"/>
    </location>
</feature>
<sequence>MSSATSFVLEDRSQPLVNNNPSALIINDRLLTQYVDVAEDDYSCHAHIVRAMAYLVGSIFAPRQILAILRVLKAVSLLFIVLVILANTMYILFVEVFKSQELQEMTGGVRDTLLRLFALLLSLIALAIEVDYSKVVKLYIGLKAFIPRALLYLFIAIITSSHPVAPDAMNQKKYHHSNGNDGNQMDDAFQDDSYYESFSSEIPSSAVVFQMVASFVLGGCGLGYFVCGTLCFDRFTALAFISTKDPRVTTAIPPTMMESGSSLDQEHLSDLSEGVYS</sequence>
<dbReference type="OrthoDB" id="43832at2759"/>
<dbReference type="AlphaFoldDB" id="A0A1Z5J5U0"/>